<dbReference type="AlphaFoldDB" id="A0A3B0UM07"/>
<evidence type="ECO:0000313" key="5">
    <source>
        <dbReference type="EMBL" id="VAW32115.1"/>
    </source>
</evidence>
<dbReference type="NCBIfam" id="TIGR00357">
    <property type="entry name" value="peptide-methionine (R)-S-oxide reductase MsrB"/>
    <property type="match status" value="1"/>
</dbReference>
<dbReference type="EMBL" id="UOEU01000323">
    <property type="protein sequence ID" value="VAW32115.1"/>
    <property type="molecule type" value="Genomic_DNA"/>
</dbReference>
<dbReference type="GO" id="GO:0033743">
    <property type="term" value="F:peptide-methionine (R)-S-oxide reductase activity"/>
    <property type="evidence" value="ECO:0007669"/>
    <property type="project" value="UniProtKB-EC"/>
</dbReference>
<evidence type="ECO:0000256" key="3">
    <source>
        <dbReference type="ARBA" id="ARBA00048488"/>
    </source>
</evidence>
<evidence type="ECO:0000256" key="1">
    <source>
        <dbReference type="ARBA" id="ARBA00012499"/>
    </source>
</evidence>
<dbReference type="PANTHER" id="PTHR10173">
    <property type="entry name" value="METHIONINE SULFOXIDE REDUCTASE"/>
    <property type="match status" value="1"/>
</dbReference>
<dbReference type="PANTHER" id="PTHR10173:SF52">
    <property type="entry name" value="METHIONINE-R-SULFOXIDE REDUCTASE B1"/>
    <property type="match status" value="1"/>
</dbReference>
<feature type="domain" description="MsrB" evidence="4">
    <location>
        <begin position="1"/>
        <end position="121"/>
    </location>
</feature>
<accession>A0A3B0UM07</accession>
<evidence type="ECO:0000256" key="2">
    <source>
        <dbReference type="ARBA" id="ARBA00023002"/>
    </source>
</evidence>
<comment type="catalytic activity">
    <reaction evidence="3">
        <text>L-methionyl-[protein] + [thioredoxin]-disulfide + H2O = L-methionyl-(R)-S-oxide-[protein] + [thioredoxin]-dithiol</text>
        <dbReference type="Rhea" id="RHEA:24164"/>
        <dbReference type="Rhea" id="RHEA-COMP:10698"/>
        <dbReference type="Rhea" id="RHEA-COMP:10700"/>
        <dbReference type="Rhea" id="RHEA-COMP:12313"/>
        <dbReference type="Rhea" id="RHEA-COMP:12314"/>
        <dbReference type="ChEBI" id="CHEBI:15377"/>
        <dbReference type="ChEBI" id="CHEBI:16044"/>
        <dbReference type="ChEBI" id="CHEBI:29950"/>
        <dbReference type="ChEBI" id="CHEBI:45764"/>
        <dbReference type="ChEBI" id="CHEBI:50058"/>
        <dbReference type="EC" id="1.8.4.12"/>
    </reaction>
</comment>
<evidence type="ECO:0000259" key="4">
    <source>
        <dbReference type="PROSITE" id="PS51790"/>
    </source>
</evidence>
<dbReference type="InterPro" id="IPR011057">
    <property type="entry name" value="Mss4-like_sf"/>
</dbReference>
<gene>
    <name evidence="5" type="ORF">MNBD_CHLOROFLEXI01-121</name>
</gene>
<dbReference type="SUPFAM" id="SSF51316">
    <property type="entry name" value="Mss4-like"/>
    <property type="match status" value="1"/>
</dbReference>
<sequence>MARAAYRRAISCPAEAGTERPFTGKYVHTKEDGTYVCAACGNQLFSSETKFDSRSGWPSYWDVINQGSIERHQDDSLGMMRTEINCAKCGGHLGHVFNDGPREKTGLRYCINSAALDFRPV</sequence>
<dbReference type="InterPro" id="IPR002579">
    <property type="entry name" value="Met_Sox_Rdtase_MsrB_dom"/>
</dbReference>
<name>A0A3B0UM07_9ZZZZ</name>
<dbReference type="InterPro" id="IPR028427">
    <property type="entry name" value="Met_Sox_Rdtase_MsrB"/>
</dbReference>
<proteinExistence type="predicted"/>
<dbReference type="GO" id="GO:0030091">
    <property type="term" value="P:protein repair"/>
    <property type="evidence" value="ECO:0007669"/>
    <property type="project" value="InterPro"/>
</dbReference>
<keyword evidence="2 5" id="KW-0560">Oxidoreductase</keyword>
<dbReference type="GO" id="GO:0005737">
    <property type="term" value="C:cytoplasm"/>
    <property type="evidence" value="ECO:0007669"/>
    <property type="project" value="TreeGrafter"/>
</dbReference>
<dbReference type="Pfam" id="PF01641">
    <property type="entry name" value="SelR"/>
    <property type="match status" value="1"/>
</dbReference>
<dbReference type="EC" id="1.8.4.12" evidence="1"/>
<organism evidence="5">
    <name type="scientific">hydrothermal vent metagenome</name>
    <dbReference type="NCBI Taxonomy" id="652676"/>
    <lineage>
        <taxon>unclassified sequences</taxon>
        <taxon>metagenomes</taxon>
        <taxon>ecological metagenomes</taxon>
    </lineage>
</organism>
<dbReference type="GO" id="GO:0006979">
    <property type="term" value="P:response to oxidative stress"/>
    <property type="evidence" value="ECO:0007669"/>
    <property type="project" value="InterPro"/>
</dbReference>
<dbReference type="PROSITE" id="PS51790">
    <property type="entry name" value="MSRB"/>
    <property type="match status" value="1"/>
</dbReference>
<protein>
    <recommendedName>
        <fullName evidence="1">peptide-methionine (R)-S-oxide reductase</fullName>
        <ecNumber evidence="1">1.8.4.12</ecNumber>
    </recommendedName>
</protein>
<reference evidence="5" key="1">
    <citation type="submission" date="2018-06" db="EMBL/GenBank/DDBJ databases">
        <authorList>
            <person name="Zhirakovskaya E."/>
        </authorList>
    </citation>
    <scope>NUCLEOTIDE SEQUENCE</scope>
</reference>
<dbReference type="Gene3D" id="2.170.150.20">
    <property type="entry name" value="Peptide methionine sulfoxide reductase"/>
    <property type="match status" value="1"/>
</dbReference>